<keyword evidence="3" id="KW-1185">Reference proteome</keyword>
<feature type="region of interest" description="Disordered" evidence="1">
    <location>
        <begin position="1"/>
        <end position="108"/>
    </location>
</feature>
<reference evidence="2" key="1">
    <citation type="submission" date="2018-05" db="EMBL/GenBank/DDBJ databases">
        <title>Draft genome of Mucuna pruriens seed.</title>
        <authorList>
            <person name="Nnadi N.E."/>
            <person name="Vos R."/>
            <person name="Hasami M.H."/>
            <person name="Devisetty U.K."/>
            <person name="Aguiy J.C."/>
        </authorList>
    </citation>
    <scope>NUCLEOTIDE SEQUENCE [LARGE SCALE GENOMIC DNA]</scope>
    <source>
        <strain evidence="2">JCA_2017</strain>
    </source>
</reference>
<name>A0A371HRA8_MUCPR</name>
<dbReference type="AlphaFoldDB" id="A0A371HRA8"/>
<feature type="compositionally biased region" description="Basic and acidic residues" evidence="1">
    <location>
        <begin position="95"/>
        <end position="108"/>
    </location>
</feature>
<gene>
    <name evidence="2" type="ORF">CR513_10837</name>
</gene>
<evidence type="ECO:0000313" key="2">
    <source>
        <dbReference type="EMBL" id="RDY05338.1"/>
    </source>
</evidence>
<comment type="caution">
    <text evidence="2">The sequence shown here is derived from an EMBL/GenBank/DDBJ whole genome shotgun (WGS) entry which is preliminary data.</text>
</comment>
<sequence>MGRTVGVRSQPESRSIRNHGHTTEGCMTLRDKIDELIQIPAIGGRSSHQGENKAKEGANPMSEENPDEVKSARGRHPGQTKPSRPTPSWLEEDILERPDASRPDESRL</sequence>
<dbReference type="EMBL" id="QJKJ01001898">
    <property type="protein sequence ID" value="RDY05338.1"/>
    <property type="molecule type" value="Genomic_DNA"/>
</dbReference>
<feature type="non-terminal residue" evidence="2">
    <location>
        <position position="1"/>
    </location>
</feature>
<organism evidence="2 3">
    <name type="scientific">Mucuna pruriens</name>
    <name type="common">Velvet bean</name>
    <name type="synonym">Dolichos pruriens</name>
    <dbReference type="NCBI Taxonomy" id="157652"/>
    <lineage>
        <taxon>Eukaryota</taxon>
        <taxon>Viridiplantae</taxon>
        <taxon>Streptophyta</taxon>
        <taxon>Embryophyta</taxon>
        <taxon>Tracheophyta</taxon>
        <taxon>Spermatophyta</taxon>
        <taxon>Magnoliopsida</taxon>
        <taxon>eudicotyledons</taxon>
        <taxon>Gunneridae</taxon>
        <taxon>Pentapetalae</taxon>
        <taxon>rosids</taxon>
        <taxon>fabids</taxon>
        <taxon>Fabales</taxon>
        <taxon>Fabaceae</taxon>
        <taxon>Papilionoideae</taxon>
        <taxon>50 kb inversion clade</taxon>
        <taxon>NPAAA clade</taxon>
        <taxon>indigoferoid/millettioid clade</taxon>
        <taxon>Phaseoleae</taxon>
        <taxon>Mucuna</taxon>
    </lineage>
</organism>
<dbReference type="Proteomes" id="UP000257109">
    <property type="component" value="Unassembled WGS sequence"/>
</dbReference>
<protein>
    <submittedName>
        <fullName evidence="2">Uncharacterized protein</fullName>
    </submittedName>
</protein>
<evidence type="ECO:0000313" key="3">
    <source>
        <dbReference type="Proteomes" id="UP000257109"/>
    </source>
</evidence>
<proteinExistence type="predicted"/>
<accession>A0A371HRA8</accession>
<evidence type="ECO:0000256" key="1">
    <source>
        <dbReference type="SAM" id="MobiDB-lite"/>
    </source>
</evidence>